<dbReference type="Gene3D" id="1.10.287.130">
    <property type="match status" value="1"/>
</dbReference>
<dbReference type="PROSITE" id="PS50110">
    <property type="entry name" value="RESPONSE_REGULATORY"/>
    <property type="match status" value="1"/>
</dbReference>
<dbReference type="Gene3D" id="3.40.50.2300">
    <property type="match status" value="1"/>
</dbReference>
<dbReference type="InterPro" id="IPR011006">
    <property type="entry name" value="CheY-like_superfamily"/>
</dbReference>
<dbReference type="InterPro" id="IPR013655">
    <property type="entry name" value="PAS_fold_3"/>
</dbReference>
<dbReference type="InterPro" id="IPR036097">
    <property type="entry name" value="HisK_dim/P_sf"/>
</dbReference>
<comment type="caution">
    <text evidence="12">The sequence shown here is derived from an EMBL/GenBank/DDBJ whole genome shotgun (WGS) entry which is preliminary data.</text>
</comment>
<evidence type="ECO:0000259" key="11">
    <source>
        <dbReference type="PROSITE" id="PS50113"/>
    </source>
</evidence>
<feature type="domain" description="PAS" evidence="10">
    <location>
        <begin position="170"/>
        <end position="244"/>
    </location>
</feature>
<keyword evidence="5" id="KW-0418">Kinase</keyword>
<dbReference type="SMART" id="SM00086">
    <property type="entry name" value="PAC"/>
    <property type="match status" value="2"/>
</dbReference>
<proteinExistence type="predicted"/>
<dbReference type="PROSITE" id="PS50112">
    <property type="entry name" value="PAS"/>
    <property type="match status" value="1"/>
</dbReference>
<name>A0ABT8DY00_9BURK</name>
<feature type="domain" description="PAC" evidence="11">
    <location>
        <begin position="244"/>
        <end position="294"/>
    </location>
</feature>
<reference evidence="12 13" key="1">
    <citation type="submission" date="2023-06" db="EMBL/GenBank/DDBJ databases">
        <title>Pelomonas sp. PFR6 16S ribosomal RNA gene Genome sequencing and assembly.</title>
        <authorList>
            <person name="Woo H."/>
        </authorList>
    </citation>
    <scope>NUCLEOTIDE SEQUENCE [LARGE SCALE GENOMIC DNA]</scope>
    <source>
        <strain evidence="12 13">PFR6</strain>
    </source>
</reference>
<dbReference type="InterPro" id="IPR003594">
    <property type="entry name" value="HATPase_dom"/>
</dbReference>
<dbReference type="SUPFAM" id="SSF55874">
    <property type="entry name" value="ATPase domain of HSP90 chaperone/DNA topoisomerase II/histidine kinase"/>
    <property type="match status" value="1"/>
</dbReference>
<dbReference type="Pfam" id="PF00989">
    <property type="entry name" value="PAS"/>
    <property type="match status" value="1"/>
</dbReference>
<dbReference type="CDD" id="cd00130">
    <property type="entry name" value="PAS"/>
    <property type="match status" value="2"/>
</dbReference>
<evidence type="ECO:0000259" key="10">
    <source>
        <dbReference type="PROSITE" id="PS50112"/>
    </source>
</evidence>
<keyword evidence="7" id="KW-0812">Transmembrane</keyword>
<dbReference type="PROSITE" id="PS50113">
    <property type="entry name" value="PAC"/>
    <property type="match status" value="1"/>
</dbReference>
<organism evidence="12 13">
    <name type="scientific">Roseateles violae</name>
    <dbReference type="NCBI Taxonomy" id="3058042"/>
    <lineage>
        <taxon>Bacteria</taxon>
        <taxon>Pseudomonadati</taxon>
        <taxon>Pseudomonadota</taxon>
        <taxon>Betaproteobacteria</taxon>
        <taxon>Burkholderiales</taxon>
        <taxon>Sphaerotilaceae</taxon>
        <taxon>Roseateles</taxon>
    </lineage>
</organism>
<dbReference type="SMART" id="SM00388">
    <property type="entry name" value="HisKA"/>
    <property type="match status" value="1"/>
</dbReference>
<accession>A0ABT8DY00</accession>
<evidence type="ECO:0000259" key="9">
    <source>
        <dbReference type="PROSITE" id="PS50110"/>
    </source>
</evidence>
<dbReference type="NCBIfam" id="TIGR00229">
    <property type="entry name" value="sensory_box"/>
    <property type="match status" value="2"/>
</dbReference>
<dbReference type="SMART" id="SM00448">
    <property type="entry name" value="REC"/>
    <property type="match status" value="1"/>
</dbReference>
<evidence type="ECO:0000256" key="4">
    <source>
        <dbReference type="ARBA" id="ARBA00022679"/>
    </source>
</evidence>
<dbReference type="InterPro" id="IPR003661">
    <property type="entry name" value="HisK_dim/P_dom"/>
</dbReference>
<dbReference type="PROSITE" id="PS50109">
    <property type="entry name" value="HIS_KIN"/>
    <property type="match status" value="1"/>
</dbReference>
<dbReference type="CDD" id="cd00082">
    <property type="entry name" value="HisKA"/>
    <property type="match status" value="1"/>
</dbReference>
<evidence type="ECO:0000256" key="3">
    <source>
        <dbReference type="ARBA" id="ARBA00022553"/>
    </source>
</evidence>
<gene>
    <name evidence="12" type="ORF">QWJ38_19080</name>
</gene>
<dbReference type="SUPFAM" id="SSF55785">
    <property type="entry name" value="PYP-like sensor domain (PAS domain)"/>
    <property type="match status" value="2"/>
</dbReference>
<evidence type="ECO:0000256" key="6">
    <source>
        <dbReference type="PROSITE-ProRule" id="PRU00169"/>
    </source>
</evidence>
<evidence type="ECO:0000256" key="5">
    <source>
        <dbReference type="ARBA" id="ARBA00022777"/>
    </source>
</evidence>
<dbReference type="PANTHER" id="PTHR43047:SF72">
    <property type="entry name" value="OSMOSENSING HISTIDINE PROTEIN KINASE SLN1"/>
    <property type="match status" value="1"/>
</dbReference>
<evidence type="ECO:0000259" key="8">
    <source>
        <dbReference type="PROSITE" id="PS50109"/>
    </source>
</evidence>
<dbReference type="Proteomes" id="UP001228044">
    <property type="component" value="Unassembled WGS sequence"/>
</dbReference>
<evidence type="ECO:0000256" key="2">
    <source>
        <dbReference type="ARBA" id="ARBA00012438"/>
    </source>
</evidence>
<dbReference type="Pfam" id="PF02518">
    <property type="entry name" value="HATPase_c"/>
    <property type="match status" value="1"/>
</dbReference>
<evidence type="ECO:0000313" key="12">
    <source>
        <dbReference type="EMBL" id="MDN3922399.1"/>
    </source>
</evidence>
<feature type="modified residue" description="4-aspartylphosphate" evidence="6">
    <location>
        <position position="616"/>
    </location>
</feature>
<dbReference type="Pfam" id="PF00072">
    <property type="entry name" value="Response_reg"/>
    <property type="match status" value="1"/>
</dbReference>
<protein>
    <recommendedName>
        <fullName evidence="2">histidine kinase</fullName>
        <ecNumber evidence="2">2.7.13.3</ecNumber>
    </recommendedName>
</protein>
<keyword evidence="4" id="KW-0808">Transferase</keyword>
<evidence type="ECO:0000313" key="13">
    <source>
        <dbReference type="Proteomes" id="UP001228044"/>
    </source>
</evidence>
<dbReference type="InterPro" id="IPR035965">
    <property type="entry name" value="PAS-like_dom_sf"/>
</dbReference>
<feature type="domain" description="Histidine kinase" evidence="8">
    <location>
        <begin position="315"/>
        <end position="535"/>
    </location>
</feature>
<dbReference type="SMART" id="SM00387">
    <property type="entry name" value="HATPase_c"/>
    <property type="match status" value="1"/>
</dbReference>
<dbReference type="EMBL" id="JAUHHC010000005">
    <property type="protein sequence ID" value="MDN3922399.1"/>
    <property type="molecule type" value="Genomic_DNA"/>
</dbReference>
<keyword evidence="7" id="KW-1133">Transmembrane helix</keyword>
<dbReference type="InterPro" id="IPR004358">
    <property type="entry name" value="Sig_transdc_His_kin-like_C"/>
</dbReference>
<feature type="domain" description="Response regulatory" evidence="9">
    <location>
        <begin position="566"/>
        <end position="683"/>
    </location>
</feature>
<dbReference type="RefSeq" id="WP_290360702.1">
    <property type="nucleotide sequence ID" value="NZ_JAUHHC010000005.1"/>
</dbReference>
<dbReference type="SUPFAM" id="SSF52172">
    <property type="entry name" value="CheY-like"/>
    <property type="match status" value="1"/>
</dbReference>
<dbReference type="InterPro" id="IPR001610">
    <property type="entry name" value="PAC"/>
</dbReference>
<dbReference type="PANTHER" id="PTHR43047">
    <property type="entry name" value="TWO-COMPONENT HISTIDINE PROTEIN KINASE"/>
    <property type="match status" value="1"/>
</dbReference>
<dbReference type="InterPro" id="IPR000014">
    <property type="entry name" value="PAS"/>
</dbReference>
<dbReference type="SUPFAM" id="SSF47384">
    <property type="entry name" value="Homodimeric domain of signal transducing histidine kinase"/>
    <property type="match status" value="1"/>
</dbReference>
<dbReference type="Pfam" id="PF08447">
    <property type="entry name" value="PAS_3"/>
    <property type="match status" value="1"/>
</dbReference>
<keyword evidence="3 6" id="KW-0597">Phosphoprotein</keyword>
<dbReference type="SMART" id="SM00091">
    <property type="entry name" value="PAS"/>
    <property type="match status" value="2"/>
</dbReference>
<dbReference type="InterPro" id="IPR036890">
    <property type="entry name" value="HATPase_C_sf"/>
</dbReference>
<dbReference type="InterPro" id="IPR000700">
    <property type="entry name" value="PAS-assoc_C"/>
</dbReference>
<keyword evidence="7" id="KW-0472">Membrane</keyword>
<dbReference type="Pfam" id="PF00512">
    <property type="entry name" value="HisKA"/>
    <property type="match status" value="1"/>
</dbReference>
<dbReference type="PRINTS" id="PR00344">
    <property type="entry name" value="BCTRLSENSOR"/>
</dbReference>
<sequence>MTAASILALIAAGLLPLGLLLWFWLRQRAELQRLRQREARLAMALDASEAALWEWHIAEQRMVLSERYFEQLGYPPGDHEATIERWRALLHPDDAERAIGLALEHTRGDEPSQGIYVNEYRMRDAQGRWRWMLARGRVTQRAPDGRPILMVGTHIDIDAMKRQQRKALTLQQRFQNFYSSTPDAVVIARRSDGCFVDVNPSYVAMTGHTREEALGRNGDELGMWEPPEQREQLIARLQSTGQVDSMRMHLRHKDGRVLTGLMSARPMVEDEQQYLLYIFRDISDYEQLRAQADSARAERAAAEAASRAKTEFLSRMSHELRTPLNAVLGFAQLLQGSEGLRAAQRDQVAAIAQAGWNLLNLINDVLDIARIESGEMRLQTGPVALRPLLEEALRQLAGEAQAAGVELRPAVVGAEFEHWLDADAQRLRQALLNVLGNAIRYNRRGGWVRIACRVDRQAGRLLLQIADNGLGMDGEQLAHLFEPFNRLGREREGIVGTGIGLVLSKHLLALMDASLELHSEAGRGTTATLGLRLADAKAAAGALMAQALQQSRPAANAPAGGGAPLSLLYIEDNEVNQILVAEALAGWPGLAVHLAETGGAGLRRATELRPDLILLDMRLPDMDGLQVLRALKADAALGAIAVVALSASAMPDEIAEARAAGALDYWTKPLQLDRFVKDLQRLMLSAGR</sequence>
<dbReference type="EC" id="2.7.13.3" evidence="2"/>
<keyword evidence="13" id="KW-1185">Reference proteome</keyword>
<dbReference type="Gene3D" id="3.30.450.20">
    <property type="entry name" value="PAS domain"/>
    <property type="match status" value="2"/>
</dbReference>
<evidence type="ECO:0000256" key="1">
    <source>
        <dbReference type="ARBA" id="ARBA00000085"/>
    </source>
</evidence>
<evidence type="ECO:0000256" key="7">
    <source>
        <dbReference type="SAM" id="Phobius"/>
    </source>
</evidence>
<dbReference type="Gene3D" id="3.30.565.10">
    <property type="entry name" value="Histidine kinase-like ATPase, C-terminal domain"/>
    <property type="match status" value="1"/>
</dbReference>
<dbReference type="InterPro" id="IPR001789">
    <property type="entry name" value="Sig_transdc_resp-reg_receiver"/>
</dbReference>
<dbReference type="InterPro" id="IPR005467">
    <property type="entry name" value="His_kinase_dom"/>
</dbReference>
<comment type="catalytic activity">
    <reaction evidence="1">
        <text>ATP + protein L-histidine = ADP + protein N-phospho-L-histidine.</text>
        <dbReference type="EC" id="2.7.13.3"/>
    </reaction>
</comment>
<feature type="transmembrane region" description="Helical" evidence="7">
    <location>
        <begin position="6"/>
        <end position="25"/>
    </location>
</feature>
<dbReference type="InterPro" id="IPR013767">
    <property type="entry name" value="PAS_fold"/>
</dbReference>